<dbReference type="GO" id="GO:0005730">
    <property type="term" value="C:nucleolus"/>
    <property type="evidence" value="ECO:0007669"/>
    <property type="project" value="UniProtKB-SubCell"/>
</dbReference>
<evidence type="ECO:0000256" key="5">
    <source>
        <dbReference type="PIRNR" id="PIRNR017302"/>
    </source>
</evidence>
<evidence type="ECO:0000256" key="3">
    <source>
        <dbReference type="ARBA" id="ARBA00022517"/>
    </source>
</evidence>
<dbReference type="Proteomes" id="UP000325440">
    <property type="component" value="Unassembled WGS sequence"/>
</dbReference>
<keyword evidence="4 5" id="KW-0539">Nucleus</keyword>
<dbReference type="PANTHER" id="PTHR14211:SF7">
    <property type="entry name" value="RIBOSOME BIOGENESIS PROTEIN NOP53"/>
    <property type="match status" value="1"/>
</dbReference>
<evidence type="ECO:0000313" key="6">
    <source>
        <dbReference type="EMBL" id="VVC39985.1"/>
    </source>
</evidence>
<dbReference type="Pfam" id="PF07767">
    <property type="entry name" value="Nop53"/>
    <property type="match status" value="1"/>
</dbReference>
<dbReference type="PANTHER" id="PTHR14211">
    <property type="entry name" value="GLIOMA SUPPRESSOR CANDIDATE REGION GENE 2"/>
    <property type="match status" value="1"/>
</dbReference>
<keyword evidence="7" id="KW-1185">Reference proteome</keyword>
<evidence type="ECO:0000256" key="4">
    <source>
        <dbReference type="ARBA" id="ARBA00023242"/>
    </source>
</evidence>
<evidence type="ECO:0000313" key="7">
    <source>
        <dbReference type="Proteomes" id="UP000325440"/>
    </source>
</evidence>
<dbReference type="InterPro" id="IPR011687">
    <property type="entry name" value="Nop53/GLTSCR2"/>
</dbReference>
<dbReference type="GO" id="GO:0005654">
    <property type="term" value="C:nucleoplasm"/>
    <property type="evidence" value="ECO:0007669"/>
    <property type="project" value="UniProtKB-SubCell"/>
</dbReference>
<dbReference type="EMBL" id="CABPRJ010001899">
    <property type="protein sequence ID" value="VVC39985.1"/>
    <property type="molecule type" value="Genomic_DNA"/>
</dbReference>
<accession>A0A5E4NEK0</accession>
<organism evidence="6 7">
    <name type="scientific">Cinara cedri</name>
    <dbReference type="NCBI Taxonomy" id="506608"/>
    <lineage>
        <taxon>Eukaryota</taxon>
        <taxon>Metazoa</taxon>
        <taxon>Ecdysozoa</taxon>
        <taxon>Arthropoda</taxon>
        <taxon>Hexapoda</taxon>
        <taxon>Insecta</taxon>
        <taxon>Pterygota</taxon>
        <taxon>Neoptera</taxon>
        <taxon>Paraneoptera</taxon>
        <taxon>Hemiptera</taxon>
        <taxon>Sternorrhyncha</taxon>
        <taxon>Aphidomorpha</taxon>
        <taxon>Aphidoidea</taxon>
        <taxon>Aphididae</taxon>
        <taxon>Lachninae</taxon>
        <taxon>Cinara</taxon>
    </lineage>
</organism>
<dbReference type="AlphaFoldDB" id="A0A5E4NEK0"/>
<dbReference type="GO" id="GO:0000027">
    <property type="term" value="P:ribosomal large subunit assembly"/>
    <property type="evidence" value="ECO:0007669"/>
    <property type="project" value="UniProtKB-UniRule"/>
</dbReference>
<proteinExistence type="inferred from homology"/>
<dbReference type="GO" id="GO:0006364">
    <property type="term" value="P:rRNA processing"/>
    <property type="evidence" value="ECO:0007669"/>
    <property type="project" value="TreeGrafter"/>
</dbReference>
<name>A0A5E4NEK0_9HEMI</name>
<gene>
    <name evidence="6" type="ORF">CINCED_3A008318</name>
</gene>
<evidence type="ECO:0000256" key="2">
    <source>
        <dbReference type="ARBA" id="ARBA00018339"/>
    </source>
</evidence>
<comment type="subcellular location">
    <subcellularLocation>
        <location evidence="5">Nucleus</location>
        <location evidence="5">Nucleolus</location>
    </subcellularLocation>
    <subcellularLocation>
        <location evidence="5">Nucleus</location>
        <location evidence="5">Nucleoplasm</location>
    </subcellularLocation>
</comment>
<keyword evidence="3 5" id="KW-0690">Ribosome biogenesis</keyword>
<dbReference type="GO" id="GO:0008097">
    <property type="term" value="F:5S rRNA binding"/>
    <property type="evidence" value="ECO:0007669"/>
    <property type="project" value="TreeGrafter"/>
</dbReference>
<evidence type="ECO:0000256" key="1">
    <source>
        <dbReference type="ARBA" id="ARBA00008838"/>
    </source>
</evidence>
<dbReference type="PIRSF" id="PIRSF017302">
    <property type="entry name" value="Gltscr2"/>
    <property type="match status" value="1"/>
</dbReference>
<comment type="function">
    <text evidence="5">May play a role in ribosome biogenesis.</text>
</comment>
<sequence length="453" mass="52769">MKTKKKAGRRLKRDWRRKIDVTDVDTYLDNKRLEERIGVSFTEKKNEELFHIDVSGKKKNILKPPKKSLDAPLKCLSSLQSTSAIVPLAKRSVKKNKKNKNKSDEKFDKNIKPLKKTIIKKKDAQKLNKILKSKVKMLQLKENSTNNDVFNKDLWSGYREPGQHKEKLINNVIKWLPSEVLNHNAKILPKLSDKKMVHPSQRLCKVDDMKCPHPGLSYNPTIEDHVSLLATIAEKETELIKHEAHVNRVTQSLFKQVSKEKHEQIITEELTEGLPGFSNDTVDVANEDTSEFKAINPPTTRDNQKSIKKRKIQRRLRNEERQRINAKVEKKKISDLYRLRYINQELDELENSTTKKKLKRLQKRQISNISTRRLGTNKFTESHDTFTLPKDLKGTLRETEPQGNIFKDCFESLQKRNILSVGKKQLKLNKKKIQSFMHPAFKITPDMLAEYNV</sequence>
<protein>
    <recommendedName>
        <fullName evidence="2 5">Ribosome biogenesis protein NOP53</fullName>
    </recommendedName>
</protein>
<reference evidence="6 7" key="1">
    <citation type="submission" date="2019-08" db="EMBL/GenBank/DDBJ databases">
        <authorList>
            <person name="Alioto T."/>
            <person name="Alioto T."/>
            <person name="Gomez Garrido J."/>
        </authorList>
    </citation>
    <scope>NUCLEOTIDE SEQUENCE [LARGE SCALE GENOMIC DNA]</scope>
</reference>
<dbReference type="OrthoDB" id="5072at2759"/>
<comment type="similarity">
    <text evidence="1 5">Belongs to the NOP53 family.</text>
</comment>